<comment type="subcellular location">
    <subcellularLocation>
        <location evidence="9">Cytoplasm</location>
    </subcellularLocation>
</comment>
<dbReference type="PATRIC" id="fig|546269.5.peg.1359"/>
<dbReference type="SUPFAM" id="SSF52374">
    <property type="entry name" value="Nucleotidylyl transferase"/>
    <property type="match status" value="1"/>
</dbReference>
<keyword evidence="5 9" id="KW-0067">ATP-binding</keyword>
<keyword evidence="3 9" id="KW-0548">Nucleotidyltransferase</keyword>
<dbReference type="eggNOG" id="COG0669">
    <property type="taxonomic scope" value="Bacteria"/>
</dbReference>
<evidence type="ECO:0000256" key="8">
    <source>
        <dbReference type="ARBA" id="ARBA00029346"/>
    </source>
</evidence>
<dbReference type="RefSeq" id="WP_014262858.1">
    <property type="nucleotide sequence ID" value="NC_016630.1"/>
</dbReference>
<dbReference type="Pfam" id="PF01467">
    <property type="entry name" value="CTP_transf_like"/>
    <property type="match status" value="1"/>
</dbReference>
<evidence type="ECO:0000256" key="9">
    <source>
        <dbReference type="HAMAP-Rule" id="MF_00151"/>
    </source>
</evidence>
<keyword evidence="12" id="KW-1185">Reference proteome</keyword>
<organism evidence="11 12">
    <name type="scientific">Filifactor alocis (strain ATCC 35896 / CCUG 47790 / D40 B5)</name>
    <name type="common">Fusobacterium alocis</name>
    <dbReference type="NCBI Taxonomy" id="546269"/>
    <lineage>
        <taxon>Bacteria</taxon>
        <taxon>Bacillati</taxon>
        <taxon>Bacillota</taxon>
        <taxon>Clostridia</taxon>
        <taxon>Peptostreptococcales</taxon>
        <taxon>Filifactoraceae</taxon>
        <taxon>Filifactor</taxon>
    </lineage>
</organism>
<comment type="subunit">
    <text evidence="9">Homohexamer.</text>
</comment>
<comment type="similarity">
    <text evidence="9">Belongs to the bacterial CoaD family.</text>
</comment>
<protein>
    <recommendedName>
        <fullName evidence="9">Phosphopantetheine adenylyltransferase</fullName>
        <ecNumber evidence="9">2.7.7.3</ecNumber>
    </recommendedName>
    <alternativeName>
        <fullName evidence="9">Dephospho-CoA pyrophosphorylase</fullName>
    </alternativeName>
    <alternativeName>
        <fullName evidence="9">Pantetheine-phosphate adenylyltransferase</fullName>
        <shortName evidence="9">PPAT</shortName>
    </alternativeName>
</protein>
<keyword evidence="2 9" id="KW-0808">Transferase</keyword>
<evidence type="ECO:0000313" key="11">
    <source>
        <dbReference type="EMBL" id="EFE28943.1"/>
    </source>
</evidence>
<dbReference type="EMBL" id="CP002390">
    <property type="protein sequence ID" value="EFE28943.1"/>
    <property type="molecule type" value="Genomic_DNA"/>
</dbReference>
<dbReference type="PANTHER" id="PTHR21342:SF1">
    <property type="entry name" value="PHOSPHOPANTETHEINE ADENYLYLTRANSFERASE"/>
    <property type="match status" value="1"/>
</dbReference>
<comment type="pathway">
    <text evidence="9">Cofactor biosynthesis; coenzyme A biosynthesis; CoA from (R)-pantothenate: step 4/5.</text>
</comment>
<dbReference type="InterPro" id="IPR001980">
    <property type="entry name" value="PPAT"/>
</dbReference>
<feature type="binding site" evidence="9">
    <location>
        <position position="9"/>
    </location>
    <ligand>
        <name>substrate</name>
    </ligand>
</feature>
<dbReference type="KEGG" id="faa:HMPREF0389_00865"/>
<reference evidence="12" key="1">
    <citation type="submission" date="2010-12" db="EMBL/GenBank/DDBJ databases">
        <title>The genome sequence of Filifactor alocis strain ATCC 35896.</title>
        <authorList>
            <consortium name="The Broad Institute Genome Sequencing Platform"/>
            <person name="Ward D."/>
            <person name="Earl A."/>
            <person name="Feldgarden M."/>
            <person name="Young S.K."/>
            <person name="Gargeya S."/>
            <person name="Zeng Q."/>
            <person name="Alvarado L."/>
            <person name="Berlin A."/>
            <person name="Bochicchio J."/>
            <person name="Chapman S.B."/>
            <person name="Chen Z."/>
            <person name="Freedman E."/>
            <person name="Gellesch M."/>
            <person name="Goldberg J."/>
            <person name="Griggs A."/>
            <person name="Gujja S."/>
            <person name="Heilman E."/>
            <person name="Heiman D."/>
            <person name="Howarth C."/>
            <person name="Mehta T."/>
            <person name="Neiman D."/>
            <person name="Pearson M."/>
            <person name="Roberts A."/>
            <person name="Saif S."/>
            <person name="Shea T."/>
            <person name="Shenoy N."/>
            <person name="Sisk P."/>
            <person name="Stolte C."/>
            <person name="Sykes S."/>
            <person name="White J."/>
            <person name="Yandava C."/>
            <person name="Izard J."/>
            <person name="Blanton J.M."/>
            <person name="Baranova O.V."/>
            <person name="Tanner A.C."/>
            <person name="Dewhirst F.E."/>
            <person name="Haas B."/>
            <person name="Nusbaum C."/>
            <person name="Birren B."/>
        </authorList>
    </citation>
    <scope>NUCLEOTIDE SEQUENCE [LARGE SCALE GENOMIC DNA]</scope>
    <source>
        <strain evidence="12">ATCC 35896 / D40 B5</strain>
    </source>
</reference>
<feature type="binding site" evidence="9">
    <location>
        <begin position="88"/>
        <end position="90"/>
    </location>
    <ligand>
        <name>ATP</name>
        <dbReference type="ChEBI" id="CHEBI:30616"/>
    </ligand>
</feature>
<comment type="catalytic activity">
    <reaction evidence="8 9">
        <text>(R)-4'-phosphopantetheine + ATP + H(+) = 3'-dephospho-CoA + diphosphate</text>
        <dbReference type="Rhea" id="RHEA:19801"/>
        <dbReference type="ChEBI" id="CHEBI:15378"/>
        <dbReference type="ChEBI" id="CHEBI:30616"/>
        <dbReference type="ChEBI" id="CHEBI:33019"/>
        <dbReference type="ChEBI" id="CHEBI:57328"/>
        <dbReference type="ChEBI" id="CHEBI:61723"/>
        <dbReference type="EC" id="2.7.7.3"/>
    </reaction>
</comment>
<proteinExistence type="inferred from homology"/>
<dbReference type="EC" id="2.7.7.3" evidence="9"/>
<evidence type="ECO:0000256" key="6">
    <source>
        <dbReference type="ARBA" id="ARBA00022842"/>
    </source>
</evidence>
<evidence type="ECO:0000313" key="12">
    <source>
        <dbReference type="Proteomes" id="UP000007468"/>
    </source>
</evidence>
<feature type="binding site" evidence="9">
    <location>
        <position position="98"/>
    </location>
    <ligand>
        <name>ATP</name>
        <dbReference type="ChEBI" id="CHEBI:30616"/>
    </ligand>
</feature>
<keyword evidence="7 9" id="KW-0173">Coenzyme A biosynthesis</keyword>
<keyword evidence="6 9" id="KW-0460">Magnesium</keyword>
<dbReference type="HAMAP" id="MF_00151">
    <property type="entry name" value="PPAT_bact"/>
    <property type="match status" value="1"/>
</dbReference>
<feature type="binding site" evidence="9">
    <location>
        <position position="17"/>
    </location>
    <ligand>
        <name>ATP</name>
        <dbReference type="ChEBI" id="CHEBI:30616"/>
    </ligand>
</feature>
<dbReference type="InterPro" id="IPR014729">
    <property type="entry name" value="Rossmann-like_a/b/a_fold"/>
</dbReference>
<evidence type="ECO:0000256" key="1">
    <source>
        <dbReference type="ARBA" id="ARBA00022490"/>
    </source>
</evidence>
<feature type="binding site" evidence="9">
    <location>
        <begin position="123"/>
        <end position="129"/>
    </location>
    <ligand>
        <name>ATP</name>
        <dbReference type="ChEBI" id="CHEBI:30616"/>
    </ligand>
</feature>
<keyword evidence="1 9" id="KW-0963">Cytoplasm</keyword>
<feature type="site" description="Transition state stabilizer" evidence="9">
    <location>
        <position position="17"/>
    </location>
</feature>
<comment type="cofactor">
    <cofactor evidence="9">
        <name>Mg(2+)</name>
        <dbReference type="ChEBI" id="CHEBI:18420"/>
    </cofactor>
</comment>
<evidence type="ECO:0000256" key="2">
    <source>
        <dbReference type="ARBA" id="ARBA00022679"/>
    </source>
</evidence>
<dbReference type="PRINTS" id="PR01020">
    <property type="entry name" value="LPSBIOSNTHSS"/>
</dbReference>
<dbReference type="STRING" id="546269.HMPREF0389_00865"/>
<feature type="binding site" evidence="9">
    <location>
        <position position="87"/>
    </location>
    <ligand>
        <name>substrate</name>
    </ligand>
</feature>
<sequence>MNRAVYPGSFDPITNGHIDVIERVAGMVEHVTVAILINAKKQGLFSLEERKELILDAVKHLDNVEVVCFSGLLADYCRDNHIDVIVRGLRAVSDYEYEIQMAQMNRKLYPKAETIFLMTNPIYAYLSSSLVKEVAGFSGCVSDLIPELAYKKLIEKLHDERDDF</sequence>
<evidence type="ECO:0000256" key="3">
    <source>
        <dbReference type="ARBA" id="ARBA00022695"/>
    </source>
</evidence>
<feature type="binding site" evidence="9">
    <location>
        <position position="41"/>
    </location>
    <ligand>
        <name>substrate</name>
    </ligand>
</feature>
<comment type="function">
    <text evidence="9">Reversibly transfers an adenylyl group from ATP to 4'-phosphopantetheine, yielding dephospho-CoA (dPCoA) and pyrophosphate.</text>
</comment>
<dbReference type="InterPro" id="IPR004821">
    <property type="entry name" value="Cyt_trans-like"/>
</dbReference>
<dbReference type="Proteomes" id="UP000007468">
    <property type="component" value="Chromosome"/>
</dbReference>
<dbReference type="PANTHER" id="PTHR21342">
    <property type="entry name" value="PHOSPHOPANTETHEINE ADENYLYLTRANSFERASE"/>
    <property type="match status" value="1"/>
</dbReference>
<dbReference type="CDD" id="cd02163">
    <property type="entry name" value="PPAT"/>
    <property type="match status" value="1"/>
</dbReference>
<dbReference type="GO" id="GO:0004595">
    <property type="term" value="F:pantetheine-phosphate adenylyltransferase activity"/>
    <property type="evidence" value="ECO:0007669"/>
    <property type="project" value="UniProtKB-UniRule"/>
</dbReference>
<keyword evidence="4 9" id="KW-0547">Nucleotide-binding</keyword>
<evidence type="ECO:0000256" key="7">
    <source>
        <dbReference type="ARBA" id="ARBA00022993"/>
    </source>
</evidence>
<dbReference type="GO" id="GO:0005524">
    <property type="term" value="F:ATP binding"/>
    <property type="evidence" value="ECO:0007669"/>
    <property type="project" value="UniProtKB-KW"/>
</dbReference>
<gene>
    <name evidence="9 11" type="primary">coaD</name>
    <name evidence="11" type="ordered locus">HMPREF0389_00865</name>
</gene>
<dbReference type="OrthoDB" id="9806661at2"/>
<evidence type="ECO:0000256" key="4">
    <source>
        <dbReference type="ARBA" id="ARBA00022741"/>
    </source>
</evidence>
<evidence type="ECO:0000259" key="10">
    <source>
        <dbReference type="Pfam" id="PF01467"/>
    </source>
</evidence>
<feature type="domain" description="Cytidyltransferase-like" evidence="10">
    <location>
        <begin position="5"/>
        <end position="133"/>
    </location>
</feature>
<feature type="binding site" evidence="9">
    <location>
        <position position="73"/>
    </location>
    <ligand>
        <name>substrate</name>
    </ligand>
</feature>
<dbReference type="Gene3D" id="3.40.50.620">
    <property type="entry name" value="HUPs"/>
    <property type="match status" value="1"/>
</dbReference>
<evidence type="ECO:0000256" key="5">
    <source>
        <dbReference type="ARBA" id="ARBA00022840"/>
    </source>
</evidence>
<name>D6GQ90_FILAD</name>
<dbReference type="UniPathway" id="UPA00241">
    <property type="reaction ID" value="UER00355"/>
</dbReference>
<accession>D6GQ90</accession>
<dbReference type="GO" id="GO:0005737">
    <property type="term" value="C:cytoplasm"/>
    <property type="evidence" value="ECO:0007669"/>
    <property type="project" value="UniProtKB-SubCell"/>
</dbReference>
<dbReference type="AlphaFoldDB" id="D6GQ90"/>
<feature type="binding site" evidence="9">
    <location>
        <begin position="9"/>
        <end position="10"/>
    </location>
    <ligand>
        <name>ATP</name>
        <dbReference type="ChEBI" id="CHEBI:30616"/>
    </ligand>
</feature>
<dbReference type="NCBIfam" id="TIGR01510">
    <property type="entry name" value="coaD_prev_kdtB"/>
    <property type="match status" value="1"/>
</dbReference>
<dbReference type="GO" id="GO:0015937">
    <property type="term" value="P:coenzyme A biosynthetic process"/>
    <property type="evidence" value="ECO:0007669"/>
    <property type="project" value="UniProtKB-UniRule"/>
</dbReference>
<dbReference type="NCBIfam" id="TIGR00125">
    <property type="entry name" value="cyt_tran_rel"/>
    <property type="match status" value="1"/>
</dbReference>